<evidence type="ECO:0000313" key="2">
    <source>
        <dbReference type="Proteomes" id="UP000199534"/>
    </source>
</evidence>
<dbReference type="EMBL" id="FOYQ01000002">
    <property type="protein sequence ID" value="SFR51277.1"/>
    <property type="molecule type" value="Genomic_DNA"/>
</dbReference>
<organism evidence="1 2">
    <name type="scientific">Robiginitalea myxolifaciens</name>
    <dbReference type="NCBI Taxonomy" id="400055"/>
    <lineage>
        <taxon>Bacteria</taxon>
        <taxon>Pseudomonadati</taxon>
        <taxon>Bacteroidota</taxon>
        <taxon>Flavobacteriia</taxon>
        <taxon>Flavobacteriales</taxon>
        <taxon>Flavobacteriaceae</taxon>
        <taxon>Robiginitalea</taxon>
    </lineage>
</organism>
<accession>A0A1I6HAG7</accession>
<reference evidence="1 2" key="1">
    <citation type="submission" date="2016-10" db="EMBL/GenBank/DDBJ databases">
        <authorList>
            <person name="de Groot N.N."/>
        </authorList>
    </citation>
    <scope>NUCLEOTIDE SEQUENCE [LARGE SCALE GENOMIC DNA]</scope>
    <source>
        <strain evidence="1 2">DSM 21019</strain>
    </source>
</reference>
<sequence>MKTKGVKWMGQPLFFVVLFTVLWSNPMQGQQQPCACCDENHRAFDFWVGEWNVRDATGNLLGTNSIERLQDGCLLRENWKGSGGTTGNSINYYNTVAGQWEQVWVDNAGNVLKLYGNVTEGAMIMSSESYEDPNGDSRQHRITWTLQKDGSVRQTWDVLNEEGEVIQTLFNGIYSRD</sequence>
<dbReference type="RefSeq" id="WP_245759828.1">
    <property type="nucleotide sequence ID" value="NZ_FOYQ01000002.1"/>
</dbReference>
<dbReference type="AlphaFoldDB" id="A0A1I6HAG7"/>
<gene>
    <name evidence="1" type="ORF">SAMN04490243_2464</name>
</gene>
<dbReference type="STRING" id="400055.SAMN04490243_2464"/>
<protein>
    <submittedName>
        <fullName evidence="1">Uncharacterized protein</fullName>
    </submittedName>
</protein>
<name>A0A1I6HAG7_9FLAO</name>
<dbReference type="Proteomes" id="UP000199534">
    <property type="component" value="Unassembled WGS sequence"/>
</dbReference>
<proteinExistence type="predicted"/>
<keyword evidence="2" id="KW-1185">Reference proteome</keyword>
<evidence type="ECO:0000313" key="1">
    <source>
        <dbReference type="EMBL" id="SFR51277.1"/>
    </source>
</evidence>